<evidence type="ECO:0000313" key="4">
    <source>
        <dbReference type="Proteomes" id="UP001231124"/>
    </source>
</evidence>
<organism evidence="3 4">
    <name type="scientific">Methylobacterium aerolatum</name>
    <dbReference type="NCBI Taxonomy" id="418708"/>
    <lineage>
        <taxon>Bacteria</taxon>
        <taxon>Pseudomonadati</taxon>
        <taxon>Pseudomonadota</taxon>
        <taxon>Alphaproteobacteria</taxon>
        <taxon>Hyphomicrobiales</taxon>
        <taxon>Methylobacteriaceae</taxon>
        <taxon>Methylobacterium</taxon>
    </lineage>
</organism>
<comment type="caution">
    <text evidence="3">The sequence shown here is derived from an EMBL/GenBank/DDBJ whole genome shotgun (WGS) entry which is preliminary data.</text>
</comment>
<evidence type="ECO:0000256" key="1">
    <source>
        <dbReference type="SAM" id="Coils"/>
    </source>
</evidence>
<reference evidence="3 4" key="1">
    <citation type="submission" date="2023-07" db="EMBL/GenBank/DDBJ databases">
        <title>Genomic Encyclopedia of Type Strains, Phase IV (KMG-IV): sequencing the most valuable type-strain genomes for metagenomic binning, comparative biology and taxonomic classification.</title>
        <authorList>
            <person name="Goeker M."/>
        </authorList>
    </citation>
    <scope>NUCLEOTIDE SEQUENCE [LARGE SCALE GENOMIC DNA]</scope>
    <source>
        <strain evidence="3 4">DSM 19013</strain>
    </source>
</reference>
<protein>
    <submittedName>
        <fullName evidence="3">Chromosome segregation ATPase</fullName>
    </submittedName>
</protein>
<evidence type="ECO:0000256" key="2">
    <source>
        <dbReference type="SAM" id="MobiDB-lite"/>
    </source>
</evidence>
<dbReference type="Proteomes" id="UP001231124">
    <property type="component" value="Unassembled WGS sequence"/>
</dbReference>
<feature type="coiled-coil region" evidence="1">
    <location>
        <begin position="37"/>
        <end position="108"/>
    </location>
</feature>
<accession>A0ABU0HZJ6</accession>
<feature type="region of interest" description="Disordered" evidence="2">
    <location>
        <begin position="156"/>
        <end position="185"/>
    </location>
</feature>
<name>A0ABU0HZJ6_9HYPH</name>
<dbReference type="EMBL" id="JAUSVP010000005">
    <property type="protein sequence ID" value="MDQ0447766.1"/>
    <property type="molecule type" value="Genomic_DNA"/>
</dbReference>
<evidence type="ECO:0000313" key="3">
    <source>
        <dbReference type="EMBL" id="MDQ0447766.1"/>
    </source>
</evidence>
<keyword evidence="1" id="KW-0175">Coiled coil</keyword>
<proteinExistence type="predicted"/>
<gene>
    <name evidence="3" type="ORF">QO012_002266</name>
</gene>
<sequence length="185" mass="20188">MAASAERPELTDEQRRALRILADCFADDGIVDDARNIRDALDRLEIEEIRASDAEADATALRTRLDETERRLRAAEAAAARDGWKRRAESAEGKIDRLIEERNEARSAAQAVLTSLKSQGQASDSSEAAMVALRQRVLDLEHALIDAREAMRDCAQRLARAPDAPSAPEQADIEASPGVAGDENV</sequence>
<keyword evidence="4" id="KW-1185">Reference proteome</keyword>
<dbReference type="RefSeq" id="WP_238202965.1">
    <property type="nucleotide sequence ID" value="NZ_BPQE01000011.1"/>
</dbReference>